<dbReference type="SMART" id="SM00494">
    <property type="entry name" value="ChtBD2"/>
    <property type="match status" value="1"/>
</dbReference>
<keyword evidence="3" id="KW-1185">Reference proteome</keyword>
<evidence type="ECO:0000313" key="2">
    <source>
        <dbReference type="EnsemblMetazoa" id="G15831.1:cds"/>
    </source>
</evidence>
<dbReference type="EnsemblMetazoa" id="G15831.1">
    <property type="protein sequence ID" value="G15831.1:cds"/>
    <property type="gene ID" value="G15831"/>
</dbReference>
<protein>
    <recommendedName>
        <fullName evidence="1">Chitin-binding type-2 domain-containing protein</fullName>
    </recommendedName>
</protein>
<name>A0A8W8ITU0_MAGGI</name>
<sequence>MVFNGTDSVSREQTTGVLIGGAPHYTVENLDLIFIGSNFFHLHRRYNKIAINLTDFTTTSAPPTKESPLKTLINITFVLKNLTYTNQLANTESQEFKSLAIPFCGYLTTRDRFKYIYELCQVMAFVLLEAIVNGEISIIMGPLAVFDDSLAINQVTVTYSLPPELTTPSSPLTAAPLVTDPCKDAPDNAYLPIPGKCHQFYKCSFGISYMFECPGNTVFFKDRNQCDNNNGTINC</sequence>
<feature type="domain" description="Chitin-binding type-2" evidence="1">
    <location>
        <begin position="179"/>
        <end position="235"/>
    </location>
</feature>
<organism evidence="2 3">
    <name type="scientific">Magallana gigas</name>
    <name type="common">Pacific oyster</name>
    <name type="synonym">Crassostrea gigas</name>
    <dbReference type="NCBI Taxonomy" id="29159"/>
    <lineage>
        <taxon>Eukaryota</taxon>
        <taxon>Metazoa</taxon>
        <taxon>Spiralia</taxon>
        <taxon>Lophotrochozoa</taxon>
        <taxon>Mollusca</taxon>
        <taxon>Bivalvia</taxon>
        <taxon>Autobranchia</taxon>
        <taxon>Pteriomorphia</taxon>
        <taxon>Ostreida</taxon>
        <taxon>Ostreoidea</taxon>
        <taxon>Ostreidae</taxon>
        <taxon>Magallana</taxon>
    </lineage>
</organism>
<dbReference type="Proteomes" id="UP000005408">
    <property type="component" value="Unassembled WGS sequence"/>
</dbReference>
<dbReference type="SUPFAM" id="SSF57625">
    <property type="entry name" value="Invertebrate chitin-binding proteins"/>
    <property type="match status" value="1"/>
</dbReference>
<dbReference type="PROSITE" id="PS50940">
    <property type="entry name" value="CHIT_BIND_II"/>
    <property type="match status" value="1"/>
</dbReference>
<proteinExistence type="predicted"/>
<dbReference type="AlphaFoldDB" id="A0A8W8ITU0"/>
<dbReference type="Gene3D" id="2.170.140.10">
    <property type="entry name" value="Chitin binding domain"/>
    <property type="match status" value="1"/>
</dbReference>
<dbReference type="InterPro" id="IPR036508">
    <property type="entry name" value="Chitin-bd_dom_sf"/>
</dbReference>
<dbReference type="InterPro" id="IPR002557">
    <property type="entry name" value="Chitin-bd_dom"/>
</dbReference>
<reference evidence="2" key="1">
    <citation type="submission" date="2022-08" db="UniProtKB">
        <authorList>
            <consortium name="EnsemblMetazoa"/>
        </authorList>
    </citation>
    <scope>IDENTIFICATION</scope>
    <source>
        <strain evidence="2">05x7-T-G4-1.051#20</strain>
    </source>
</reference>
<evidence type="ECO:0000313" key="3">
    <source>
        <dbReference type="Proteomes" id="UP000005408"/>
    </source>
</evidence>
<dbReference type="GO" id="GO:0008061">
    <property type="term" value="F:chitin binding"/>
    <property type="evidence" value="ECO:0007669"/>
    <property type="project" value="InterPro"/>
</dbReference>
<dbReference type="Pfam" id="PF01607">
    <property type="entry name" value="CBM_14"/>
    <property type="match status" value="1"/>
</dbReference>
<dbReference type="GO" id="GO:0005576">
    <property type="term" value="C:extracellular region"/>
    <property type="evidence" value="ECO:0007669"/>
    <property type="project" value="InterPro"/>
</dbReference>
<evidence type="ECO:0000259" key="1">
    <source>
        <dbReference type="PROSITE" id="PS50940"/>
    </source>
</evidence>
<accession>A0A8W8ITU0</accession>